<evidence type="ECO:0000256" key="1">
    <source>
        <dbReference type="SAM" id="MobiDB-lite"/>
    </source>
</evidence>
<dbReference type="Proteomes" id="UP000613740">
    <property type="component" value="Unassembled WGS sequence"/>
</dbReference>
<dbReference type="AlphaFoldDB" id="A0A836B741"/>
<accession>A0A836B741</accession>
<protein>
    <submittedName>
        <fullName evidence="2">Uncharacterized protein</fullName>
    </submittedName>
</protein>
<comment type="caution">
    <text evidence="2">The sequence shown here is derived from an EMBL/GenBank/DDBJ whole genome shotgun (WGS) entry which is preliminary data.</text>
</comment>
<keyword evidence="3" id="KW-1185">Reference proteome</keyword>
<feature type="region of interest" description="Disordered" evidence="1">
    <location>
        <begin position="1"/>
        <end position="80"/>
    </location>
</feature>
<evidence type="ECO:0000313" key="2">
    <source>
        <dbReference type="EMBL" id="KAG2449244.1"/>
    </source>
</evidence>
<evidence type="ECO:0000313" key="3">
    <source>
        <dbReference type="Proteomes" id="UP000613740"/>
    </source>
</evidence>
<dbReference type="EMBL" id="JAEHOD010000015">
    <property type="protein sequence ID" value="KAG2449244.1"/>
    <property type="molecule type" value="Genomic_DNA"/>
</dbReference>
<organism evidence="2 3">
    <name type="scientific">Chlamydomonas schloesseri</name>
    <dbReference type="NCBI Taxonomy" id="2026947"/>
    <lineage>
        <taxon>Eukaryota</taxon>
        <taxon>Viridiplantae</taxon>
        <taxon>Chlorophyta</taxon>
        <taxon>core chlorophytes</taxon>
        <taxon>Chlorophyceae</taxon>
        <taxon>CS clade</taxon>
        <taxon>Chlamydomonadales</taxon>
        <taxon>Chlamydomonadaceae</taxon>
        <taxon>Chlamydomonas</taxon>
    </lineage>
</organism>
<proteinExistence type="predicted"/>
<reference evidence="2" key="1">
    <citation type="journal article" date="2020" name="bioRxiv">
        <title>Comparative genomics of Chlamydomonas.</title>
        <authorList>
            <person name="Craig R.J."/>
            <person name="Hasan A.R."/>
            <person name="Ness R.W."/>
            <person name="Keightley P.D."/>
        </authorList>
    </citation>
    <scope>NUCLEOTIDE SEQUENCE</scope>
    <source>
        <strain evidence="2">CCAP 11/173</strain>
    </source>
</reference>
<sequence length="181" mass="19123">MHHQEAKFKTRDSPGTASAERSAPRAEYVIHSPPRLSLALEKARYSDSSKAPTSGRTVVQRGAASMDRATPAGPNPAAAAQALRRRANTLGAGPAVAGVAASGSRKDLDAAAAVARVSNVGDCEHLSGSLYDTQETMDSATVQEILGSVDAHHVHDTKLLLSACNWDMDELLMREMGTYLN</sequence>
<feature type="compositionally biased region" description="Polar residues" evidence="1">
    <location>
        <begin position="48"/>
        <end position="57"/>
    </location>
</feature>
<name>A0A836B741_9CHLO</name>
<gene>
    <name evidence="2" type="ORF">HYH02_005990</name>
</gene>
<feature type="compositionally biased region" description="Low complexity" evidence="1">
    <location>
        <begin position="68"/>
        <end position="80"/>
    </location>
</feature>
<dbReference type="OrthoDB" id="549033at2759"/>
<feature type="compositionally biased region" description="Basic and acidic residues" evidence="1">
    <location>
        <begin position="1"/>
        <end position="12"/>
    </location>
</feature>